<dbReference type="PANTHER" id="PTHR32114:SF2">
    <property type="entry name" value="ABC TRANSPORTER ABCH.3"/>
    <property type="match status" value="1"/>
</dbReference>
<dbReference type="GO" id="GO:0016887">
    <property type="term" value="F:ATP hydrolysis activity"/>
    <property type="evidence" value="ECO:0007669"/>
    <property type="project" value="InterPro"/>
</dbReference>
<evidence type="ECO:0000256" key="5">
    <source>
        <dbReference type="SAM" id="MobiDB-lite"/>
    </source>
</evidence>
<dbReference type="AlphaFoldDB" id="A0A9D2IV97"/>
<evidence type="ECO:0000256" key="4">
    <source>
        <dbReference type="SAM" id="Coils"/>
    </source>
</evidence>
<dbReference type="InterPro" id="IPR038729">
    <property type="entry name" value="Rad50/SbcC_AAA"/>
</dbReference>
<evidence type="ECO:0000256" key="2">
    <source>
        <dbReference type="ARBA" id="ARBA00011322"/>
    </source>
</evidence>
<dbReference type="PANTHER" id="PTHR32114">
    <property type="entry name" value="ABC TRANSPORTER ABCH.3"/>
    <property type="match status" value="1"/>
</dbReference>
<feature type="coiled-coil region" evidence="4">
    <location>
        <begin position="214"/>
        <end position="378"/>
    </location>
</feature>
<reference evidence="7" key="2">
    <citation type="submission" date="2021-04" db="EMBL/GenBank/DDBJ databases">
        <authorList>
            <person name="Gilroy R."/>
        </authorList>
    </citation>
    <scope>NUCLEOTIDE SEQUENCE</scope>
    <source>
        <strain evidence="7">CHK33-5263</strain>
    </source>
</reference>
<sequence length="857" mass="96508">MKPVYLEFCGINSFSEPAKINFTKLMEFGIFGIFGDTGSGKSTILDCIGFALYGNIARSRSGSIADVIHYAAEKAYVIFEFEIVFEGKRRNFRVERELKRKNAAQTLKVYEKKDDAWQVLAEGVRDGNALLERIIGLEQKDFEKCIALPQGEFAQFVRAARGERLKLISRLFDLEAYGEGLVKSAGAKMAAAREALAVTQARLEQYGDITAQSVASLQEEIAQLSKEEEQDKAQLAALREQEKTLSARAQRRQEQEALSAQMQKLQAVLPQMQAMNAELDRLERAAAVLREDAAARQAELRLENCKQSLQRAEETLREVQARVAAAAEWDAEKAEAEENALSEQLVRSKTQAFRAQERDAARKKLEQIDQQLASEKDAFAGFSYDAERAALEQAIAALGSGDFFTFAEQNGKRELLRAEYATFAEELEDLTQAYPVIRPSSDPLIEKYRALSEGDKTDLATIRAAYEARQEERERLRGQLVMLEKRKGRYDMHLQTLQDLSRSRKETAERIASLSEGFEQLPPPEELEQQIREKKAERARRVREREALQRSLTGAQVASASAGEQLRAAQSGGQEQQKRLADALTDGAFASVREAKALTDKYGDPVRARERVEAYKQQYSGVHARLRALSEEDLSDATQERCVALRTQLAECEQKSAERTRTLAVRREALARAEAGLKEKTALEKELISREKQLSLYERLRKLLEGNKFMEFVAEEYLQTVAVNASNRLLSLTDGRYFLRYEGGFFVGDNFNGGNLRGVYTLSGGETFLVSLSLALSLSAEICARSLRPIEFFFLDEGFGTLDERLVDVVMDSLERLKSENFSIGIISHVEELKHRIDRRLSVTKATEQHGSQIHME</sequence>
<organism evidence="7 8">
    <name type="scientific">Candidatus Gallimonas intestinigallinarum</name>
    <dbReference type="NCBI Taxonomy" id="2838604"/>
    <lineage>
        <taxon>Bacteria</taxon>
        <taxon>Bacillati</taxon>
        <taxon>Bacillota</taxon>
        <taxon>Clostridia</taxon>
        <taxon>Candidatus Gallimonas</taxon>
    </lineage>
</organism>
<comment type="subunit">
    <text evidence="2">Heterodimer of SbcC and SbcD.</text>
</comment>
<evidence type="ECO:0000313" key="8">
    <source>
        <dbReference type="Proteomes" id="UP000824044"/>
    </source>
</evidence>
<feature type="coiled-coil region" evidence="4">
    <location>
        <begin position="612"/>
        <end position="655"/>
    </location>
</feature>
<feature type="domain" description="Rad50/SbcC-type AAA" evidence="6">
    <location>
        <begin position="6"/>
        <end position="261"/>
    </location>
</feature>
<reference evidence="7" key="1">
    <citation type="journal article" date="2021" name="PeerJ">
        <title>Extensive microbial diversity within the chicken gut microbiome revealed by metagenomics and culture.</title>
        <authorList>
            <person name="Gilroy R."/>
            <person name="Ravi A."/>
            <person name="Getino M."/>
            <person name="Pursley I."/>
            <person name="Horton D.L."/>
            <person name="Alikhan N.F."/>
            <person name="Baker D."/>
            <person name="Gharbi K."/>
            <person name="Hall N."/>
            <person name="Watson M."/>
            <person name="Adriaenssens E.M."/>
            <person name="Foster-Nyarko E."/>
            <person name="Jarju S."/>
            <person name="Secka A."/>
            <person name="Antonio M."/>
            <person name="Oren A."/>
            <person name="Chaudhuri R.R."/>
            <person name="La Ragione R."/>
            <person name="Hildebrand F."/>
            <person name="Pallen M.J."/>
        </authorList>
    </citation>
    <scope>NUCLEOTIDE SEQUENCE</scope>
    <source>
        <strain evidence="7">CHK33-5263</strain>
    </source>
</reference>
<feature type="region of interest" description="Disordered" evidence="5">
    <location>
        <begin position="514"/>
        <end position="538"/>
    </location>
</feature>
<gene>
    <name evidence="7" type="ORF">H9812_03580</name>
</gene>
<name>A0A9D2IV97_9FIRM</name>
<evidence type="ECO:0000256" key="1">
    <source>
        <dbReference type="ARBA" id="ARBA00006930"/>
    </source>
</evidence>
<dbReference type="EMBL" id="DXBS01000070">
    <property type="protein sequence ID" value="HIZ24541.1"/>
    <property type="molecule type" value="Genomic_DNA"/>
</dbReference>
<comment type="similarity">
    <text evidence="1">Belongs to the SMC family. SbcC subfamily.</text>
</comment>
<dbReference type="SUPFAM" id="SSF52540">
    <property type="entry name" value="P-loop containing nucleoside triphosphate hydrolases"/>
    <property type="match status" value="2"/>
</dbReference>
<keyword evidence="4" id="KW-0175">Coiled coil</keyword>
<dbReference type="Pfam" id="PF13558">
    <property type="entry name" value="SbcC_Walker_B"/>
    <property type="match status" value="1"/>
</dbReference>
<dbReference type="Proteomes" id="UP000824044">
    <property type="component" value="Unassembled WGS sequence"/>
</dbReference>
<dbReference type="Pfam" id="PF13476">
    <property type="entry name" value="AAA_23"/>
    <property type="match status" value="1"/>
</dbReference>
<protein>
    <recommendedName>
        <fullName evidence="3">Nuclease SbcCD subunit C</fullName>
    </recommendedName>
</protein>
<accession>A0A9D2IV97</accession>
<dbReference type="InterPro" id="IPR027417">
    <property type="entry name" value="P-loop_NTPase"/>
</dbReference>
<evidence type="ECO:0000313" key="7">
    <source>
        <dbReference type="EMBL" id="HIZ24541.1"/>
    </source>
</evidence>
<dbReference type="GO" id="GO:0006302">
    <property type="term" value="P:double-strand break repair"/>
    <property type="evidence" value="ECO:0007669"/>
    <property type="project" value="InterPro"/>
</dbReference>
<evidence type="ECO:0000256" key="3">
    <source>
        <dbReference type="ARBA" id="ARBA00013368"/>
    </source>
</evidence>
<dbReference type="Gene3D" id="3.40.50.300">
    <property type="entry name" value="P-loop containing nucleotide triphosphate hydrolases"/>
    <property type="match status" value="2"/>
</dbReference>
<comment type="caution">
    <text evidence="7">The sequence shown here is derived from an EMBL/GenBank/DDBJ whole genome shotgun (WGS) entry which is preliminary data.</text>
</comment>
<evidence type="ECO:0000259" key="6">
    <source>
        <dbReference type="Pfam" id="PF13476"/>
    </source>
</evidence>
<proteinExistence type="inferred from homology"/>